<keyword evidence="3" id="KW-1185">Reference proteome</keyword>
<sequence>MPCEARPMLYEYAPLPVPPQRSLFLLRERGWVGGWQITAAVDLTGLTTRKTRVMQRRRHRLSLVSEFRWRVVWLSVGATMVCVCVCVRVWTRRQVFLGY</sequence>
<dbReference type="Proteomes" id="UP001232148">
    <property type="component" value="Unassembled WGS sequence"/>
</dbReference>
<evidence type="ECO:0000313" key="2">
    <source>
        <dbReference type="EMBL" id="KAK2021434.1"/>
    </source>
</evidence>
<keyword evidence="1" id="KW-1133">Transmembrane helix</keyword>
<comment type="caution">
    <text evidence="2">The sequence shown here is derived from an EMBL/GenBank/DDBJ whole genome shotgun (WGS) entry which is preliminary data.</text>
</comment>
<keyword evidence="1" id="KW-0472">Membrane</keyword>
<dbReference type="EMBL" id="MU843105">
    <property type="protein sequence ID" value="KAK2021434.1"/>
    <property type="molecule type" value="Genomic_DNA"/>
</dbReference>
<feature type="transmembrane region" description="Helical" evidence="1">
    <location>
        <begin position="69"/>
        <end position="90"/>
    </location>
</feature>
<dbReference type="AlphaFoldDB" id="A0AAD9LU95"/>
<accession>A0AAD9LU95</accession>
<reference evidence="2" key="1">
    <citation type="submission" date="2021-06" db="EMBL/GenBank/DDBJ databases">
        <title>Comparative genomics, transcriptomics and evolutionary studies reveal genomic signatures of adaptation to plant cell wall in hemibiotrophic fungi.</title>
        <authorList>
            <consortium name="DOE Joint Genome Institute"/>
            <person name="Baroncelli R."/>
            <person name="Diaz J.F."/>
            <person name="Benocci T."/>
            <person name="Peng M."/>
            <person name="Battaglia E."/>
            <person name="Haridas S."/>
            <person name="Andreopoulos W."/>
            <person name="Labutti K."/>
            <person name="Pangilinan J."/>
            <person name="Floch G.L."/>
            <person name="Makela M.R."/>
            <person name="Henrissat B."/>
            <person name="Grigoriev I.V."/>
            <person name="Crouch J.A."/>
            <person name="De Vries R.P."/>
            <person name="Sukno S.A."/>
            <person name="Thon M.R."/>
        </authorList>
    </citation>
    <scope>NUCLEOTIDE SEQUENCE</scope>
    <source>
        <strain evidence="2">MAFF235873</strain>
    </source>
</reference>
<proteinExistence type="predicted"/>
<evidence type="ECO:0000313" key="3">
    <source>
        <dbReference type="Proteomes" id="UP001232148"/>
    </source>
</evidence>
<keyword evidence="1" id="KW-0812">Transmembrane</keyword>
<evidence type="ECO:0000256" key="1">
    <source>
        <dbReference type="SAM" id="Phobius"/>
    </source>
</evidence>
<gene>
    <name evidence="2" type="ORF">LX32DRAFT_646428</name>
</gene>
<protein>
    <recommendedName>
        <fullName evidence="4">Transmembrane protein</fullName>
    </recommendedName>
</protein>
<organism evidence="2 3">
    <name type="scientific">Colletotrichum zoysiae</name>
    <dbReference type="NCBI Taxonomy" id="1216348"/>
    <lineage>
        <taxon>Eukaryota</taxon>
        <taxon>Fungi</taxon>
        <taxon>Dikarya</taxon>
        <taxon>Ascomycota</taxon>
        <taxon>Pezizomycotina</taxon>
        <taxon>Sordariomycetes</taxon>
        <taxon>Hypocreomycetidae</taxon>
        <taxon>Glomerellales</taxon>
        <taxon>Glomerellaceae</taxon>
        <taxon>Colletotrichum</taxon>
        <taxon>Colletotrichum graminicola species complex</taxon>
    </lineage>
</organism>
<evidence type="ECO:0008006" key="4">
    <source>
        <dbReference type="Google" id="ProtNLM"/>
    </source>
</evidence>
<name>A0AAD9LU95_9PEZI</name>